<dbReference type="EMBL" id="JAROKS010000003">
    <property type="protein sequence ID" value="KAK1805301.1"/>
    <property type="molecule type" value="Genomic_DNA"/>
</dbReference>
<protein>
    <submittedName>
        <fullName evidence="1">Uncharacterized protein</fullName>
    </submittedName>
</protein>
<evidence type="ECO:0000313" key="1">
    <source>
        <dbReference type="EMBL" id="KAK1805301.1"/>
    </source>
</evidence>
<reference evidence="1" key="1">
    <citation type="submission" date="2023-03" db="EMBL/GenBank/DDBJ databases">
        <title>Electrophorus voltai genome.</title>
        <authorList>
            <person name="Bian C."/>
        </authorList>
    </citation>
    <scope>NUCLEOTIDE SEQUENCE</scope>
    <source>
        <strain evidence="1">CB-2022</strain>
        <tissue evidence="1">Muscle</tissue>
    </source>
</reference>
<organism evidence="1 2">
    <name type="scientific">Electrophorus voltai</name>
    <dbReference type="NCBI Taxonomy" id="2609070"/>
    <lineage>
        <taxon>Eukaryota</taxon>
        <taxon>Metazoa</taxon>
        <taxon>Chordata</taxon>
        <taxon>Craniata</taxon>
        <taxon>Vertebrata</taxon>
        <taxon>Euteleostomi</taxon>
        <taxon>Actinopterygii</taxon>
        <taxon>Neopterygii</taxon>
        <taxon>Teleostei</taxon>
        <taxon>Ostariophysi</taxon>
        <taxon>Gymnotiformes</taxon>
        <taxon>Gymnotoidei</taxon>
        <taxon>Gymnotidae</taxon>
        <taxon>Electrophorus</taxon>
    </lineage>
</organism>
<proteinExistence type="predicted"/>
<gene>
    <name evidence="1" type="ORF">P4O66_019642</name>
</gene>
<evidence type="ECO:0000313" key="2">
    <source>
        <dbReference type="Proteomes" id="UP001239994"/>
    </source>
</evidence>
<accession>A0AAD8ZUX4</accession>
<name>A0AAD8ZUX4_9TELE</name>
<keyword evidence="2" id="KW-1185">Reference proteome</keyword>
<dbReference type="Gene3D" id="2.30.30.850">
    <property type="match status" value="1"/>
</dbReference>
<sequence length="52" mass="6162">MQAMRQVWLQVKENLPAEADGPLHDLKPGDWVVIKDLRRSWWNKPRWLGPAQ</sequence>
<dbReference type="AlphaFoldDB" id="A0AAD8ZUX4"/>
<comment type="caution">
    <text evidence="1">The sequence shown here is derived from an EMBL/GenBank/DDBJ whole genome shotgun (WGS) entry which is preliminary data.</text>
</comment>
<dbReference type="Proteomes" id="UP001239994">
    <property type="component" value="Unassembled WGS sequence"/>
</dbReference>
<feature type="non-terminal residue" evidence="1">
    <location>
        <position position="52"/>
    </location>
</feature>